<evidence type="ECO:0000259" key="1">
    <source>
        <dbReference type="SMART" id="SM00460"/>
    </source>
</evidence>
<dbReference type="Gene3D" id="3.10.620.30">
    <property type="match status" value="1"/>
</dbReference>
<organism evidence="2 3">
    <name type="scientific">Paenibacillus donghaensis</name>
    <dbReference type="NCBI Taxonomy" id="414771"/>
    <lineage>
        <taxon>Bacteria</taxon>
        <taxon>Bacillati</taxon>
        <taxon>Bacillota</taxon>
        <taxon>Bacilli</taxon>
        <taxon>Bacillales</taxon>
        <taxon>Paenibacillaceae</taxon>
        <taxon>Paenibacillus</taxon>
    </lineage>
</organism>
<evidence type="ECO:0000313" key="2">
    <source>
        <dbReference type="EMBL" id="ASA24186.1"/>
    </source>
</evidence>
<proteinExistence type="predicted"/>
<dbReference type="SUPFAM" id="SSF54001">
    <property type="entry name" value="Cysteine proteinases"/>
    <property type="match status" value="1"/>
</dbReference>
<dbReference type="AlphaFoldDB" id="A0A2Z2KBV1"/>
<protein>
    <submittedName>
        <fullName evidence="2">Transglutaminase</fullName>
    </submittedName>
</protein>
<dbReference type="SMART" id="SM00460">
    <property type="entry name" value="TGc"/>
    <property type="match status" value="1"/>
</dbReference>
<dbReference type="Pfam" id="PF01841">
    <property type="entry name" value="Transglut_core"/>
    <property type="match status" value="1"/>
</dbReference>
<dbReference type="GO" id="GO:0005737">
    <property type="term" value="C:cytoplasm"/>
    <property type="evidence" value="ECO:0007669"/>
    <property type="project" value="TreeGrafter"/>
</dbReference>
<dbReference type="Proteomes" id="UP000249890">
    <property type="component" value="Chromosome"/>
</dbReference>
<dbReference type="InterPro" id="IPR038765">
    <property type="entry name" value="Papain-like_cys_pep_sf"/>
</dbReference>
<keyword evidence="3" id="KW-1185">Reference proteome</keyword>
<accession>A0A2Z2KBV1</accession>
<gene>
    <name evidence="2" type="ORF">B9T62_27510</name>
</gene>
<reference evidence="2 3" key="1">
    <citation type="submission" date="2017-06" db="EMBL/GenBank/DDBJ databases">
        <title>Complete genome sequence of Paenibacillus donghaensis KCTC 13049T isolated from East Sea sediment, South Korea.</title>
        <authorList>
            <person name="Jung B.K."/>
            <person name="Hong S.-J."/>
            <person name="Shin J.-H."/>
        </authorList>
    </citation>
    <scope>NUCLEOTIDE SEQUENCE [LARGE SCALE GENOMIC DNA]</scope>
    <source>
        <strain evidence="2 3">KCTC 13049</strain>
    </source>
</reference>
<name>A0A2Z2KBV1_9BACL</name>
<feature type="domain" description="Transglutaminase-like" evidence="1">
    <location>
        <begin position="176"/>
        <end position="237"/>
    </location>
</feature>
<sequence length="380" mass="42327">MKKRSRGSLVKAILGVSLVAGAIPPAVYLSWSHVNAAAHPASLKSVSEMTQKLTASMNNRRETITFTFEGKTSQLKPQVQSAINHAMASDPYLYYIVDSYGYSYQGGARSAKVTVQMEYRETLQQTAYVNQQVKAALKKLILPGMNNHQKVKVIHDWVVRTLQYDTTYSKYTAYEGLKSGSAVCQGYSLLTYKLLKEAGIPNRIVEGTAKPEGGSRVSHAWNLVQLDGKWYHLDTTWDDPVPDQPGEVVTAYYLRTDAQLRKDHSWTKPYPAASTAYHKTLAELVSGGGQAKAWFKALQQELNYELYDESRIVAAGADLAKLGQQALSSGKHSLLFRYKGSKKQLQGDLQQLYQLGLNQLSYSTSSFDNTGDLKVYVTWK</sequence>
<dbReference type="InterPro" id="IPR002931">
    <property type="entry name" value="Transglutaminase-like"/>
</dbReference>
<dbReference type="EMBL" id="CP021780">
    <property type="protein sequence ID" value="ASA24186.1"/>
    <property type="molecule type" value="Genomic_DNA"/>
</dbReference>
<dbReference type="PANTHER" id="PTHR46333:SF2">
    <property type="entry name" value="CYTOKINESIS PROTEIN 3"/>
    <property type="match status" value="1"/>
</dbReference>
<evidence type="ECO:0000313" key="3">
    <source>
        <dbReference type="Proteomes" id="UP000249890"/>
    </source>
</evidence>
<dbReference type="RefSeq" id="WP_087918172.1">
    <property type="nucleotide sequence ID" value="NZ_CP021780.1"/>
</dbReference>
<dbReference type="KEGG" id="pdh:B9T62_27510"/>
<dbReference type="OrthoDB" id="9788327at2"/>
<dbReference type="InterPro" id="IPR052557">
    <property type="entry name" value="CAP/Cytokinesis_protein"/>
</dbReference>
<dbReference type="PANTHER" id="PTHR46333">
    <property type="entry name" value="CYTOKINESIS PROTEIN 3"/>
    <property type="match status" value="1"/>
</dbReference>